<dbReference type="InterPro" id="IPR010080">
    <property type="entry name" value="Thioester_reductase-like_dom"/>
</dbReference>
<dbReference type="Gene3D" id="2.30.38.10">
    <property type="entry name" value="Luciferase, Domain 3"/>
    <property type="match status" value="1"/>
</dbReference>
<dbReference type="Gene3D" id="3.40.50.150">
    <property type="entry name" value="Vaccinia Virus protein VP39"/>
    <property type="match status" value="1"/>
</dbReference>
<dbReference type="PROSITE" id="PS00012">
    <property type="entry name" value="PHOSPHOPANTETHEINE"/>
    <property type="match status" value="1"/>
</dbReference>
<dbReference type="SUPFAM" id="SSF56801">
    <property type="entry name" value="Acetyl-CoA synthetase-like"/>
    <property type="match status" value="1"/>
</dbReference>
<dbReference type="InterPro" id="IPR010071">
    <property type="entry name" value="AA_adenyl_dom"/>
</dbReference>
<dbReference type="InterPro" id="IPR029063">
    <property type="entry name" value="SAM-dependent_MTases_sf"/>
</dbReference>
<dbReference type="InterPro" id="IPR013120">
    <property type="entry name" value="FAR_NAD-bd"/>
</dbReference>
<dbReference type="InterPro" id="IPR000873">
    <property type="entry name" value="AMP-dep_synth/lig_dom"/>
</dbReference>
<comment type="cofactor">
    <cofactor evidence="1">
        <name>pantetheine 4'-phosphate</name>
        <dbReference type="ChEBI" id="CHEBI:47942"/>
    </cofactor>
</comment>
<dbReference type="GO" id="GO:0016740">
    <property type="term" value="F:transferase activity"/>
    <property type="evidence" value="ECO:0007669"/>
    <property type="project" value="UniProtKB-KW"/>
</dbReference>
<dbReference type="RefSeq" id="WP_161825524.1">
    <property type="nucleotide sequence ID" value="NZ_WVIC01000020.1"/>
</dbReference>
<dbReference type="SUPFAM" id="SSF51735">
    <property type="entry name" value="NAD(P)-binding Rossmann-fold domains"/>
    <property type="match status" value="1"/>
</dbReference>
<gene>
    <name evidence="6" type="ORF">GS597_11105</name>
</gene>
<keyword evidence="2" id="KW-0596">Phosphopantetheine</keyword>
<dbReference type="PANTHER" id="PTHR44845:SF7">
    <property type="entry name" value="PLIPASTATIN SYNTHASE SUBUNIT D"/>
    <property type="match status" value="1"/>
</dbReference>
<dbReference type="CDD" id="cd05235">
    <property type="entry name" value="SDR_e1"/>
    <property type="match status" value="1"/>
</dbReference>
<dbReference type="EMBL" id="WVIC01000020">
    <property type="protein sequence ID" value="NCJ07045.1"/>
    <property type="molecule type" value="Genomic_DNA"/>
</dbReference>
<dbReference type="PANTHER" id="PTHR44845">
    <property type="entry name" value="CARRIER DOMAIN-CONTAINING PROTEIN"/>
    <property type="match status" value="1"/>
</dbReference>
<dbReference type="Pfam" id="PF07993">
    <property type="entry name" value="NAD_binding_4"/>
    <property type="match status" value="1"/>
</dbReference>
<keyword evidence="3" id="KW-0597">Phosphoprotein</keyword>
<dbReference type="FunFam" id="3.40.50.980:FF:000001">
    <property type="entry name" value="Non-ribosomal peptide synthetase"/>
    <property type="match status" value="1"/>
</dbReference>
<dbReference type="NCBIfam" id="TIGR01733">
    <property type="entry name" value="AA-adenyl-dom"/>
    <property type="match status" value="1"/>
</dbReference>
<dbReference type="Gene3D" id="3.30.300.30">
    <property type="match status" value="2"/>
</dbReference>
<evidence type="ECO:0000256" key="4">
    <source>
        <dbReference type="ARBA" id="ARBA00022679"/>
    </source>
</evidence>
<evidence type="ECO:0000313" key="6">
    <source>
        <dbReference type="EMBL" id="NCJ07045.1"/>
    </source>
</evidence>
<evidence type="ECO:0000259" key="5">
    <source>
        <dbReference type="PROSITE" id="PS50075"/>
    </source>
</evidence>
<keyword evidence="7" id="KW-1185">Reference proteome</keyword>
<dbReference type="Pfam" id="PF00550">
    <property type="entry name" value="PP-binding"/>
    <property type="match status" value="1"/>
</dbReference>
<name>A0A8K2A8F1_9CYAN</name>
<dbReference type="InterPro" id="IPR036736">
    <property type="entry name" value="ACP-like_sf"/>
</dbReference>
<evidence type="ECO:0000256" key="3">
    <source>
        <dbReference type="ARBA" id="ARBA00022553"/>
    </source>
</evidence>
<sequence length="1445" mass="160250">MTKSFPIQNVLHLFEQQAVRTPQAIAVIYGQHQLSYAALNQQANQWARVLQHRGVTPETLVGIFVERSIPILVGILGILKAGGAYVPIDPAYPKERLDWLLADAQMPFLLTQAHLRWQLPSHGIHCLCLDALQSCVAQEPDHNLDKQPLPHHLAYVIYTSGSTGKPKGVMVEHEALFDFVQSAAEVYGIQADGDTAHRLLQFAAISFDAAVEEIFVTLTQGATLILRTPEMVQTLSQFVRTCAQLEVTVLDLPTAFWHQLCAELPRLTLPPTLRTVIIGGERAIPHWVEVWQRFCPQVRLINTYGPTEATVVATCCDLAGPNAVTLGDRLVPIGKPLPHMQAHVLDANGEPVPPQTTGELYLAGSGLARGYLNQPEITEQVFVHRICPDGSSARLHKTGDLVRYRADGHLEFLGRVDHQEKIRGFRIDPHEIEAQLETHPAVQAAVALVREDSPGDRRLVAYVVAHPNPELTQAHPQHLEAEQLDQWRLIHNDDQLNPAKANWDQTFNISGWVSSYTGGLIPDAEMQTWVDTTVERILALRPQQVLELGCGTGLMLFRIAPHCQRYVGTDFSEAALDYIKQQLQTPTLELPQVMLQQHSADHLQDYLPESFDTLILNSVIQYFPSIDYLLRVLTQAVELIQPGGVIFMGDVRHYGLLEAFALWAELSQGAADLPTSELWQRVQQRLIREEELTLDPGFFTVLPQVLPQIGAVQVLMKRGQADNELTQFRYDVVLHVGAMPRPSDPPLRFNWQAAKLTLPQLRHLLLQERPPVLVLEQVPNARIGGAIAALNLLRSSDCPLTTADLRTRLSQSQGVHPEALAALAQDCGYDLELSWAEGAVDGSYTAFLSQANRNASASSAWTYTLVSAAPGTNQPQPWHHYANNPLHSKMAHHLAAQLRRHLQQRLPTYQLPAAIVVLEGFPLTVNGKVDRRGLPLPNTQRPQLHTPFMPPATPIEQELARLWSKVLGVHEVGIHDNFFDLGGDSLRLMQLLGQIEALYPKVIAFNQFFEQPTIAGLSQQIAVPAQNAPEGASEFMALSQLLAEAQLSLPPVQVRWDHQKPVEEFHMGWMGPQRILLTGATGFIGLFLLHDLLQQTAAEIYCLVRANTSAAARQKLQQRWQQFLPHSPFPSHRIIPVLGDLSHPQLGLSEPQFHQLADCIEVIYHAGANVNLRYPYGALKAANVVGTQSILTLAMTRRPKLVHHLSTLDVFESAVATGAAMIYEQDTIAQGPGLSGGYAQSKWVAEALVTAASHQGLPVCIYRPGMVTGHSQTGVANPEDLLSRLLISLIQLQCAPQIQLRVDMTPVDYVSRAIVALSQQPQSWGKAFHLVNPYPLALDELVSCLNDWGYGIRTIPYAEWQARLHTPGNALEPLAPVLTEVINADHQTRLEVWLSGTQIFDWQNTRIGLQNHPLPFLAITAAYLEQYFGKIPNLLRGSALMKNTG</sequence>
<dbReference type="Gene3D" id="3.40.50.720">
    <property type="entry name" value="NAD(P)-binding Rossmann-like Domain"/>
    <property type="match status" value="1"/>
</dbReference>
<proteinExistence type="predicted"/>
<dbReference type="Gene3D" id="1.10.1200.10">
    <property type="entry name" value="ACP-like"/>
    <property type="match status" value="1"/>
</dbReference>
<dbReference type="FunFam" id="3.40.50.12780:FF:000012">
    <property type="entry name" value="Non-ribosomal peptide synthetase"/>
    <property type="match status" value="1"/>
</dbReference>
<dbReference type="InterPro" id="IPR045851">
    <property type="entry name" value="AMP-bd_C_sf"/>
</dbReference>
<evidence type="ECO:0000256" key="2">
    <source>
        <dbReference type="ARBA" id="ARBA00022450"/>
    </source>
</evidence>
<dbReference type="PROSITE" id="PS00455">
    <property type="entry name" value="AMP_BINDING"/>
    <property type="match status" value="1"/>
</dbReference>
<dbReference type="NCBIfam" id="TIGR01746">
    <property type="entry name" value="Thioester-redct"/>
    <property type="match status" value="1"/>
</dbReference>
<dbReference type="SUPFAM" id="SSF47336">
    <property type="entry name" value="ACP-like"/>
    <property type="match status" value="1"/>
</dbReference>
<dbReference type="CDD" id="cd05930">
    <property type="entry name" value="A_NRPS"/>
    <property type="match status" value="1"/>
</dbReference>
<dbReference type="InterPro" id="IPR013217">
    <property type="entry name" value="Methyltransf_12"/>
</dbReference>
<dbReference type="CDD" id="cd02440">
    <property type="entry name" value="AdoMet_MTases"/>
    <property type="match status" value="1"/>
</dbReference>
<dbReference type="Pfam" id="PF08242">
    <property type="entry name" value="Methyltransf_12"/>
    <property type="match status" value="1"/>
</dbReference>
<dbReference type="InterPro" id="IPR006162">
    <property type="entry name" value="Ppantetheine_attach_site"/>
</dbReference>
<dbReference type="InterPro" id="IPR009081">
    <property type="entry name" value="PP-bd_ACP"/>
</dbReference>
<organism evidence="6 7">
    <name type="scientific">Petrachloros mirabilis ULC683</name>
    <dbReference type="NCBI Taxonomy" id="2781853"/>
    <lineage>
        <taxon>Bacteria</taxon>
        <taxon>Bacillati</taxon>
        <taxon>Cyanobacteriota</taxon>
        <taxon>Cyanophyceae</taxon>
        <taxon>Synechococcales</taxon>
        <taxon>Petrachlorosaceae</taxon>
        <taxon>Petrachloros</taxon>
        <taxon>Petrachloros mirabilis</taxon>
    </lineage>
</organism>
<reference evidence="6" key="1">
    <citation type="submission" date="2019-12" db="EMBL/GenBank/DDBJ databases">
        <title>High-Quality draft genome sequences of three cyanobacteria isolated from the limestone walls of the Old Cathedral of Coimbra.</title>
        <authorList>
            <person name="Tiago I."/>
            <person name="Soares F."/>
            <person name="Portugal A."/>
        </authorList>
    </citation>
    <scope>NUCLEOTIDE SEQUENCE [LARGE SCALE GENOMIC DNA]</scope>
    <source>
        <strain evidence="6">C</strain>
    </source>
</reference>
<dbReference type="PROSITE" id="PS50075">
    <property type="entry name" value="CARRIER"/>
    <property type="match status" value="1"/>
</dbReference>
<accession>A0A8K2A8F1</accession>
<protein>
    <submittedName>
        <fullName evidence="6">Amino acid adenylation domain-containing protein</fullName>
    </submittedName>
</protein>
<feature type="domain" description="Carrier" evidence="5">
    <location>
        <begin position="950"/>
        <end position="1025"/>
    </location>
</feature>
<dbReference type="FunFam" id="1.10.1200.10:FF:000005">
    <property type="entry name" value="Nonribosomal peptide synthetase 1"/>
    <property type="match status" value="1"/>
</dbReference>
<dbReference type="InterPro" id="IPR020845">
    <property type="entry name" value="AMP-binding_CS"/>
</dbReference>
<dbReference type="InterPro" id="IPR036291">
    <property type="entry name" value="NAD(P)-bd_dom_sf"/>
</dbReference>
<evidence type="ECO:0000256" key="1">
    <source>
        <dbReference type="ARBA" id="ARBA00001957"/>
    </source>
</evidence>
<keyword evidence="4" id="KW-0808">Transferase</keyword>
<dbReference type="PIRSF" id="PIRSF001617">
    <property type="entry name" value="Alpha-AR"/>
    <property type="match status" value="1"/>
</dbReference>
<evidence type="ECO:0000313" key="7">
    <source>
        <dbReference type="Proteomes" id="UP000607397"/>
    </source>
</evidence>
<dbReference type="SUPFAM" id="SSF53335">
    <property type="entry name" value="S-adenosyl-L-methionine-dependent methyltransferases"/>
    <property type="match status" value="1"/>
</dbReference>
<comment type="caution">
    <text evidence="6">The sequence shown here is derived from an EMBL/GenBank/DDBJ whole genome shotgun (WGS) entry which is preliminary data.</text>
</comment>
<dbReference type="Proteomes" id="UP000607397">
    <property type="component" value="Unassembled WGS sequence"/>
</dbReference>
<dbReference type="Gene3D" id="3.40.50.980">
    <property type="match status" value="2"/>
</dbReference>
<dbReference type="Pfam" id="PF00501">
    <property type="entry name" value="AMP-binding"/>
    <property type="match status" value="1"/>
</dbReference>